<organism evidence="1 2">
    <name type="scientific">Aliiglaciecola lipolytica E3</name>
    <dbReference type="NCBI Taxonomy" id="1127673"/>
    <lineage>
        <taxon>Bacteria</taxon>
        <taxon>Pseudomonadati</taxon>
        <taxon>Pseudomonadota</taxon>
        <taxon>Gammaproteobacteria</taxon>
        <taxon>Alteromonadales</taxon>
        <taxon>Alteromonadaceae</taxon>
        <taxon>Aliiglaciecola</taxon>
    </lineage>
</organism>
<dbReference type="AlphaFoldDB" id="K6X6R9"/>
<comment type="caution">
    <text evidence="1">The sequence shown here is derived from an EMBL/GenBank/DDBJ whole genome shotgun (WGS) entry which is preliminary data.</text>
</comment>
<accession>K6X6R9</accession>
<reference evidence="1 2" key="1">
    <citation type="journal article" date="2017" name="Antonie Van Leeuwenhoek">
        <title>Rhizobium rhizosphaerae sp. nov., a novel species isolated from rice rhizosphere.</title>
        <authorList>
            <person name="Zhao J.J."/>
            <person name="Zhang J."/>
            <person name="Zhang R.J."/>
            <person name="Zhang C.W."/>
            <person name="Yin H.Q."/>
            <person name="Zhang X.X."/>
        </authorList>
    </citation>
    <scope>NUCLEOTIDE SEQUENCE [LARGE SCALE GENOMIC DNA]</scope>
    <source>
        <strain evidence="1 2">E3</strain>
    </source>
</reference>
<evidence type="ECO:0000313" key="1">
    <source>
        <dbReference type="EMBL" id="GAC16284.1"/>
    </source>
</evidence>
<evidence type="ECO:0000313" key="2">
    <source>
        <dbReference type="Proteomes" id="UP000006334"/>
    </source>
</evidence>
<protein>
    <submittedName>
        <fullName evidence="1">Uncharacterized protein</fullName>
    </submittedName>
</protein>
<sequence>MYLLSLFLEKCCSAMSVLSAKPIGCFLSIESVTTVMNAVYGLLVVE</sequence>
<name>K6X6R9_9ALTE</name>
<proteinExistence type="predicted"/>
<dbReference type="EMBL" id="BAEN01000068">
    <property type="protein sequence ID" value="GAC16284.1"/>
    <property type="molecule type" value="Genomic_DNA"/>
</dbReference>
<keyword evidence="2" id="KW-1185">Reference proteome</keyword>
<gene>
    <name evidence="1" type="ORF">GLIP_3673</name>
</gene>
<dbReference type="Proteomes" id="UP000006334">
    <property type="component" value="Unassembled WGS sequence"/>
</dbReference>
<dbReference type="STRING" id="1127673.GLIP_3673"/>